<evidence type="ECO:0000313" key="3">
    <source>
        <dbReference type="EMBL" id="TXB67097.1"/>
    </source>
</evidence>
<name>A0A5C6RYG0_9FLAO</name>
<dbReference type="PANTHER" id="PTHR43477">
    <property type="entry name" value="DIHYDROANTICAPSIN 7-DEHYDROGENASE"/>
    <property type="match status" value="1"/>
</dbReference>
<dbReference type="SUPFAM" id="SSF51735">
    <property type="entry name" value="NAD(P)-binding Rossmann-fold domains"/>
    <property type="match status" value="1"/>
</dbReference>
<dbReference type="InterPro" id="IPR002347">
    <property type="entry name" value="SDR_fam"/>
</dbReference>
<dbReference type="InterPro" id="IPR036291">
    <property type="entry name" value="NAD(P)-bd_dom_sf"/>
</dbReference>
<dbReference type="Proteomes" id="UP000321721">
    <property type="component" value="Unassembled WGS sequence"/>
</dbReference>
<reference evidence="3 4" key="1">
    <citation type="submission" date="2019-08" db="EMBL/GenBank/DDBJ databases">
        <title>Genome of Vicingus serpentipes NCIMB 15042.</title>
        <authorList>
            <person name="Bowman J.P."/>
        </authorList>
    </citation>
    <scope>NUCLEOTIDE SEQUENCE [LARGE SCALE GENOMIC DNA]</scope>
    <source>
        <strain evidence="3 4">NCIMB 15042</strain>
    </source>
</reference>
<dbReference type="EMBL" id="VOOS01000001">
    <property type="protein sequence ID" value="TXB67097.1"/>
    <property type="molecule type" value="Genomic_DNA"/>
</dbReference>
<dbReference type="PRINTS" id="PR00081">
    <property type="entry name" value="GDHRDH"/>
</dbReference>
<keyword evidence="2" id="KW-0560">Oxidoreductase</keyword>
<gene>
    <name evidence="3" type="ORF">FRY74_02620</name>
</gene>
<dbReference type="Gene3D" id="3.40.50.720">
    <property type="entry name" value="NAD(P)-binding Rossmann-like Domain"/>
    <property type="match status" value="1"/>
</dbReference>
<proteinExistence type="inferred from homology"/>
<dbReference type="Pfam" id="PF13561">
    <property type="entry name" value="adh_short_C2"/>
    <property type="match status" value="1"/>
</dbReference>
<dbReference type="RefSeq" id="WP_147098323.1">
    <property type="nucleotide sequence ID" value="NZ_VOOS01000001.1"/>
</dbReference>
<protein>
    <submittedName>
        <fullName evidence="3">SDR family oxidoreductase</fullName>
    </submittedName>
</protein>
<dbReference type="InterPro" id="IPR051122">
    <property type="entry name" value="SDR_DHRS6-like"/>
</dbReference>
<evidence type="ECO:0000256" key="2">
    <source>
        <dbReference type="ARBA" id="ARBA00023002"/>
    </source>
</evidence>
<evidence type="ECO:0000313" key="4">
    <source>
        <dbReference type="Proteomes" id="UP000321721"/>
    </source>
</evidence>
<dbReference type="AlphaFoldDB" id="A0A5C6RYG0"/>
<dbReference type="CDD" id="cd05233">
    <property type="entry name" value="SDR_c"/>
    <property type="match status" value="1"/>
</dbReference>
<comment type="caution">
    <text evidence="3">The sequence shown here is derived from an EMBL/GenBank/DDBJ whole genome shotgun (WGS) entry which is preliminary data.</text>
</comment>
<keyword evidence="4" id="KW-1185">Reference proteome</keyword>
<dbReference type="GO" id="GO:0016491">
    <property type="term" value="F:oxidoreductase activity"/>
    <property type="evidence" value="ECO:0007669"/>
    <property type="project" value="UniProtKB-KW"/>
</dbReference>
<sequence>MKTILIIGGSKGIGKSVLLQQLDLGNKVINLSRTKIDITHNNLLSYEFDILNPNFPTIDNVSHLIYCPGSINLKPFSSLNMDDFRTDMEINFFGAIACIKNYLPALKKEQNSSIVLFSTAAAKMGMPFHTSISAAKSALEGFAKSLAAELAPNVRVNTIAPSIVDTTLASRILRNDSIKEKITNNHPLKRILNTAEVAETVNYLCNSLSISGQTITLDNGITTLKI</sequence>
<dbReference type="OrthoDB" id="9803333at2"/>
<dbReference type="PANTHER" id="PTHR43477:SF1">
    <property type="entry name" value="DIHYDROANTICAPSIN 7-DEHYDROGENASE"/>
    <property type="match status" value="1"/>
</dbReference>
<comment type="similarity">
    <text evidence="1">Belongs to the short-chain dehydrogenases/reductases (SDR) family.</text>
</comment>
<evidence type="ECO:0000256" key="1">
    <source>
        <dbReference type="ARBA" id="ARBA00006484"/>
    </source>
</evidence>
<organism evidence="3 4">
    <name type="scientific">Vicingus serpentipes</name>
    <dbReference type="NCBI Taxonomy" id="1926625"/>
    <lineage>
        <taxon>Bacteria</taxon>
        <taxon>Pseudomonadati</taxon>
        <taxon>Bacteroidota</taxon>
        <taxon>Flavobacteriia</taxon>
        <taxon>Flavobacteriales</taxon>
        <taxon>Vicingaceae</taxon>
        <taxon>Vicingus</taxon>
    </lineage>
</organism>
<accession>A0A5C6RYG0</accession>